<gene>
    <name evidence="1" type="ORF">NB231_06601</name>
</gene>
<evidence type="ECO:0000313" key="1">
    <source>
        <dbReference type="EMBL" id="EAR22037.1"/>
    </source>
</evidence>
<dbReference type="STRING" id="314278.NB231_06601"/>
<reference evidence="1 2" key="1">
    <citation type="submission" date="2006-02" db="EMBL/GenBank/DDBJ databases">
        <authorList>
            <person name="Waterbury J."/>
            <person name="Ferriera S."/>
            <person name="Johnson J."/>
            <person name="Kravitz S."/>
            <person name="Halpern A."/>
            <person name="Remington K."/>
            <person name="Beeson K."/>
            <person name="Tran B."/>
            <person name="Rogers Y.-H."/>
            <person name="Friedman R."/>
            <person name="Venter J.C."/>
        </authorList>
    </citation>
    <scope>NUCLEOTIDE SEQUENCE [LARGE SCALE GENOMIC DNA]</scope>
    <source>
        <strain evidence="1 2">Nb-231</strain>
    </source>
</reference>
<sequence length="123" mass="13654">MRVAPPIVLTDKEQTELTRLSCSRRTSVRLALRARIVLLVARGLPTRRSPHSRASSRGKWRERYRQAGTASIERDLPCGAPAVKVAVARLVELTKQSKPKAATHCWSTRKMAAELGVDPSAVW</sequence>
<organism evidence="1 2">
    <name type="scientific">Nitrococcus mobilis Nb-231</name>
    <dbReference type="NCBI Taxonomy" id="314278"/>
    <lineage>
        <taxon>Bacteria</taxon>
        <taxon>Pseudomonadati</taxon>
        <taxon>Pseudomonadota</taxon>
        <taxon>Gammaproteobacteria</taxon>
        <taxon>Chromatiales</taxon>
        <taxon>Ectothiorhodospiraceae</taxon>
        <taxon>Nitrococcus</taxon>
    </lineage>
</organism>
<dbReference type="AlphaFoldDB" id="A4BR37"/>
<dbReference type="Proteomes" id="UP000003374">
    <property type="component" value="Unassembled WGS sequence"/>
</dbReference>
<proteinExistence type="predicted"/>
<dbReference type="eggNOG" id="COG3415">
    <property type="taxonomic scope" value="Bacteria"/>
</dbReference>
<dbReference type="EMBL" id="AAOF01000005">
    <property type="protein sequence ID" value="EAR22037.1"/>
    <property type="molecule type" value="Genomic_DNA"/>
</dbReference>
<protein>
    <submittedName>
        <fullName evidence="1">Regulatory protein, LuxR</fullName>
    </submittedName>
</protein>
<keyword evidence="2" id="KW-1185">Reference proteome</keyword>
<dbReference type="HOGENOM" id="CLU_041125_6_1_6"/>
<accession>A4BR37</accession>
<evidence type="ECO:0000313" key="2">
    <source>
        <dbReference type="Proteomes" id="UP000003374"/>
    </source>
</evidence>
<comment type="caution">
    <text evidence="1">The sequence shown here is derived from an EMBL/GenBank/DDBJ whole genome shotgun (WGS) entry which is preliminary data.</text>
</comment>
<name>A4BR37_9GAMM</name>